<comment type="caution">
    <text evidence="1">The sequence shown here is derived from an EMBL/GenBank/DDBJ whole genome shotgun (WGS) entry which is preliminary data.</text>
</comment>
<proteinExistence type="predicted"/>
<organism evidence="1 2">
    <name type="scientific">Candidatus Tagabacteria bacterium CG03_land_8_20_14_0_80_41_22</name>
    <dbReference type="NCBI Taxonomy" id="1975020"/>
    <lineage>
        <taxon>Bacteria</taxon>
        <taxon>Candidatus Tagaibacteriota</taxon>
    </lineage>
</organism>
<dbReference type="EMBL" id="PEVG01000018">
    <property type="protein sequence ID" value="PIU99592.1"/>
    <property type="molecule type" value="Genomic_DNA"/>
</dbReference>
<sequence length="157" mass="18636">MSIESFNETKSKLELFREKIAMIKAIEMAKKKKSKGKDYNPHFDDINPEDLTEDDCEIYKKFEDGSMASEDLEKYRKSVFSKIDEAAGVTEEDRVMHEKFKNQEITRDEFMDYCQKRTSKEEESNFLEIKDSRVNFCAWLINQNVDESFLRKGKKKK</sequence>
<reference evidence="2" key="1">
    <citation type="submission" date="2017-09" db="EMBL/GenBank/DDBJ databases">
        <title>Depth-based differentiation of microbial function through sediment-hosted aquifers and enrichment of novel symbionts in the deep terrestrial subsurface.</title>
        <authorList>
            <person name="Probst A.J."/>
            <person name="Ladd B."/>
            <person name="Jarett J.K."/>
            <person name="Geller-Mcgrath D.E."/>
            <person name="Sieber C.M.K."/>
            <person name="Emerson J.B."/>
            <person name="Anantharaman K."/>
            <person name="Thomas B.C."/>
            <person name="Malmstrom R."/>
            <person name="Stieglmeier M."/>
            <person name="Klingl A."/>
            <person name="Woyke T."/>
            <person name="Ryan C.M."/>
            <person name="Banfield J.F."/>
        </authorList>
    </citation>
    <scope>NUCLEOTIDE SEQUENCE [LARGE SCALE GENOMIC DNA]</scope>
</reference>
<accession>A0A2M7B8Z9</accession>
<name>A0A2M7B8Z9_9BACT</name>
<dbReference type="Proteomes" id="UP000228561">
    <property type="component" value="Unassembled WGS sequence"/>
</dbReference>
<dbReference type="AlphaFoldDB" id="A0A2M7B8Z9"/>
<evidence type="ECO:0000313" key="1">
    <source>
        <dbReference type="EMBL" id="PIU99592.1"/>
    </source>
</evidence>
<gene>
    <name evidence="1" type="ORF">COS58_01770</name>
</gene>
<protein>
    <submittedName>
        <fullName evidence="1">Uncharacterized protein</fullName>
    </submittedName>
</protein>
<evidence type="ECO:0000313" key="2">
    <source>
        <dbReference type="Proteomes" id="UP000228561"/>
    </source>
</evidence>